<dbReference type="Pfam" id="PF14204">
    <property type="entry name" value="Ribosomal_L18_c"/>
    <property type="match status" value="1"/>
</dbReference>
<dbReference type="GO" id="GO:0022625">
    <property type="term" value="C:cytosolic large ribosomal subunit"/>
    <property type="evidence" value="ECO:0007669"/>
    <property type="project" value="TreeGrafter"/>
</dbReference>
<keyword evidence="4" id="KW-0689">Ribosomal protein</keyword>
<feature type="compositionally biased region" description="Basic and acidic residues" evidence="6">
    <location>
        <begin position="246"/>
        <end position="260"/>
    </location>
</feature>
<evidence type="ECO:0000313" key="8">
    <source>
        <dbReference type="EMBL" id="CAD9228122.1"/>
    </source>
</evidence>
<dbReference type="GO" id="GO:0006412">
    <property type="term" value="P:translation"/>
    <property type="evidence" value="ECO:0007669"/>
    <property type="project" value="InterPro"/>
</dbReference>
<dbReference type="EMBL" id="HBGH01003217">
    <property type="protein sequence ID" value="CAD9228122.1"/>
    <property type="molecule type" value="Transcribed_RNA"/>
</dbReference>
<dbReference type="PANTHER" id="PTHR23410">
    <property type="entry name" value="RIBOSOMAL PROTEIN L5-RELATED"/>
    <property type="match status" value="1"/>
</dbReference>
<keyword evidence="5" id="KW-0687">Ribonucleoprotein</keyword>
<comment type="subcellular location">
    <subcellularLocation>
        <location evidence="1">Cytoplasm</location>
    </subcellularLocation>
</comment>
<evidence type="ECO:0000256" key="6">
    <source>
        <dbReference type="SAM" id="MobiDB-lite"/>
    </source>
</evidence>
<dbReference type="FunFam" id="3.30.420.100:FF:000002">
    <property type="entry name" value="60S ribosomal protein L5"/>
    <property type="match status" value="1"/>
</dbReference>
<dbReference type="AlphaFoldDB" id="A0A7S1XBE8"/>
<evidence type="ECO:0000256" key="5">
    <source>
        <dbReference type="ARBA" id="ARBA00023274"/>
    </source>
</evidence>
<dbReference type="PANTHER" id="PTHR23410:SF12">
    <property type="entry name" value="LARGE RIBOSOMAL SUBUNIT PROTEIN UL18"/>
    <property type="match status" value="1"/>
</dbReference>
<keyword evidence="3" id="KW-0963">Cytoplasm</keyword>
<sequence>MALVKVIKNKAYSKRFQVKKRRRRTGKTDYYARKRLVTQDKRKYDAPKYRLVVRLTSKDIIAQVAAARIVGDEMIAVAYSHELPRYGIKLGLTNYAAAYATGLLLARRTLKKLGLDETYVGKEEADGEMFEIEEDNERRPFSAVLDVGIGRTTTGSKIFAVMKGAIDGGIRVPHNEKRFPAYSKDDGFDPEELRKRILGIHVQEYMEYLVEEDDEKYKQQFARYIAEGIEPDSIEELYKTAHEKIRENPDFVKKPKKEFDGPSPYKQPKISREQRQQNVREKLARLMAEAEEGDDE</sequence>
<accession>A0A7S1XBE8</accession>
<dbReference type="HAMAP" id="MF_01337_A">
    <property type="entry name" value="Ribosomal_uL18_A"/>
    <property type="match status" value="1"/>
</dbReference>
<gene>
    <name evidence="8" type="ORF">CCAE0312_LOCUS1733</name>
</gene>
<dbReference type="GO" id="GO:0000027">
    <property type="term" value="P:ribosomal large subunit assembly"/>
    <property type="evidence" value="ECO:0007669"/>
    <property type="project" value="TreeGrafter"/>
</dbReference>
<reference evidence="8" key="1">
    <citation type="submission" date="2021-01" db="EMBL/GenBank/DDBJ databases">
        <authorList>
            <person name="Corre E."/>
            <person name="Pelletier E."/>
            <person name="Niang G."/>
            <person name="Scheremetjew M."/>
            <person name="Finn R."/>
            <person name="Kale V."/>
            <person name="Holt S."/>
            <person name="Cochrane G."/>
            <person name="Meng A."/>
            <person name="Brown T."/>
            <person name="Cohen L."/>
        </authorList>
    </citation>
    <scope>NUCLEOTIDE SEQUENCE</scope>
    <source>
        <strain evidence="8">SAG 36.94</strain>
    </source>
</reference>
<dbReference type="InterPro" id="IPR025607">
    <property type="entry name" value="Ribosomal_uL18_C_euk"/>
</dbReference>
<dbReference type="InterPro" id="IPR057268">
    <property type="entry name" value="Ribosomal_L18"/>
</dbReference>
<evidence type="ECO:0000256" key="1">
    <source>
        <dbReference type="ARBA" id="ARBA00004496"/>
    </source>
</evidence>
<organism evidence="8">
    <name type="scientific">Compsopogon caeruleus</name>
    <dbReference type="NCBI Taxonomy" id="31354"/>
    <lineage>
        <taxon>Eukaryota</taxon>
        <taxon>Rhodophyta</taxon>
        <taxon>Compsopogonophyceae</taxon>
        <taxon>Compsopogonales</taxon>
        <taxon>Compsopogonaceae</taxon>
        <taxon>Compsopogon</taxon>
    </lineage>
</organism>
<feature type="region of interest" description="Disordered" evidence="6">
    <location>
        <begin position="246"/>
        <end position="278"/>
    </location>
</feature>
<evidence type="ECO:0000256" key="4">
    <source>
        <dbReference type="ARBA" id="ARBA00022980"/>
    </source>
</evidence>
<dbReference type="Pfam" id="PF17144">
    <property type="entry name" value="Ribosomal_L5e"/>
    <property type="match status" value="1"/>
</dbReference>
<evidence type="ECO:0000256" key="2">
    <source>
        <dbReference type="ARBA" id="ARBA00007116"/>
    </source>
</evidence>
<evidence type="ECO:0000256" key="3">
    <source>
        <dbReference type="ARBA" id="ARBA00022490"/>
    </source>
</evidence>
<protein>
    <recommendedName>
        <fullName evidence="7">Large ribosomal subunit protein uL18 C-terminal eukaryotes domain-containing protein</fullName>
    </recommendedName>
</protein>
<dbReference type="Gene3D" id="3.30.420.100">
    <property type="match status" value="1"/>
</dbReference>
<proteinExistence type="inferred from homology"/>
<dbReference type="CDD" id="cd00432">
    <property type="entry name" value="Ribosomal_L18_L5e"/>
    <property type="match status" value="1"/>
</dbReference>
<dbReference type="SUPFAM" id="SSF53137">
    <property type="entry name" value="Translational machinery components"/>
    <property type="match status" value="1"/>
</dbReference>
<comment type="similarity">
    <text evidence="2">Belongs to the universal ribosomal protein uL18 family.</text>
</comment>
<dbReference type="GO" id="GO:0008097">
    <property type="term" value="F:5S rRNA binding"/>
    <property type="evidence" value="ECO:0007669"/>
    <property type="project" value="InterPro"/>
</dbReference>
<dbReference type="GO" id="GO:0003735">
    <property type="term" value="F:structural constituent of ribosome"/>
    <property type="evidence" value="ECO:0007669"/>
    <property type="project" value="InterPro"/>
</dbReference>
<feature type="domain" description="Large ribosomal subunit protein uL18 C-terminal eukaryotes" evidence="7">
    <location>
        <begin position="234"/>
        <end position="287"/>
    </location>
</feature>
<dbReference type="InterPro" id="IPR005485">
    <property type="entry name" value="Rbsml_uL18_euk_arch"/>
</dbReference>
<name>A0A7S1XBE8_9RHOD</name>
<evidence type="ECO:0000259" key="7">
    <source>
        <dbReference type="Pfam" id="PF14204"/>
    </source>
</evidence>
<dbReference type="PRINTS" id="PR00058">
    <property type="entry name" value="RIBOSOMALL5"/>
</dbReference>